<evidence type="ECO:0000313" key="2">
    <source>
        <dbReference type="Proteomes" id="UP001352852"/>
    </source>
</evidence>
<organism evidence="1 2">
    <name type="scientific">Characodon lateralis</name>
    <dbReference type="NCBI Taxonomy" id="208331"/>
    <lineage>
        <taxon>Eukaryota</taxon>
        <taxon>Metazoa</taxon>
        <taxon>Chordata</taxon>
        <taxon>Craniata</taxon>
        <taxon>Vertebrata</taxon>
        <taxon>Euteleostomi</taxon>
        <taxon>Actinopterygii</taxon>
        <taxon>Neopterygii</taxon>
        <taxon>Teleostei</taxon>
        <taxon>Neoteleostei</taxon>
        <taxon>Acanthomorphata</taxon>
        <taxon>Ovalentaria</taxon>
        <taxon>Atherinomorphae</taxon>
        <taxon>Cyprinodontiformes</taxon>
        <taxon>Goodeidae</taxon>
        <taxon>Characodon</taxon>
    </lineage>
</organism>
<gene>
    <name evidence="1" type="ORF">CHARACLAT_033474</name>
</gene>
<sequence length="115" mass="12713">MGFTPVDERVTSLDLGLSFQIFGRMFLTLGSREGLSCPLITTWWRVGSAGRGEAGQTWQAQAYSEGLLGTSGRALCQGCIQRPLSRRALTSSGEGWRLYSHQESPLVRLFGFFHL</sequence>
<protein>
    <submittedName>
        <fullName evidence="1">Uncharacterized protein</fullName>
    </submittedName>
</protein>
<feature type="non-terminal residue" evidence="1">
    <location>
        <position position="115"/>
    </location>
</feature>
<keyword evidence="2" id="KW-1185">Reference proteome</keyword>
<name>A0ABU7E5M1_9TELE</name>
<proteinExistence type="predicted"/>
<reference evidence="1 2" key="1">
    <citation type="submission" date="2021-06" db="EMBL/GenBank/DDBJ databases">
        <authorList>
            <person name="Palmer J.M."/>
        </authorList>
    </citation>
    <scope>NUCLEOTIDE SEQUENCE [LARGE SCALE GENOMIC DNA]</scope>
    <source>
        <strain evidence="1 2">CL_MEX2019</strain>
        <tissue evidence="1">Muscle</tissue>
    </source>
</reference>
<comment type="caution">
    <text evidence="1">The sequence shown here is derived from an EMBL/GenBank/DDBJ whole genome shotgun (WGS) entry which is preliminary data.</text>
</comment>
<accession>A0ABU7E5M1</accession>
<dbReference type="Proteomes" id="UP001352852">
    <property type="component" value="Unassembled WGS sequence"/>
</dbReference>
<dbReference type="EMBL" id="JAHUTJ010048239">
    <property type="protein sequence ID" value="MED6282567.1"/>
    <property type="molecule type" value="Genomic_DNA"/>
</dbReference>
<evidence type="ECO:0000313" key="1">
    <source>
        <dbReference type="EMBL" id="MED6282567.1"/>
    </source>
</evidence>